<reference evidence="2" key="1">
    <citation type="submission" date="2009-08" db="EMBL/GenBank/DDBJ databases">
        <title>The complete genome of Chitinophaga pinensis DSM 2588.</title>
        <authorList>
            <consortium name="US DOE Joint Genome Institute (JGI-PGF)"/>
            <person name="Lucas S."/>
            <person name="Copeland A."/>
            <person name="Lapidus A."/>
            <person name="Glavina del Rio T."/>
            <person name="Dalin E."/>
            <person name="Tice H."/>
            <person name="Bruce D."/>
            <person name="Goodwin L."/>
            <person name="Pitluck S."/>
            <person name="Kyrpides N."/>
            <person name="Mavromatis K."/>
            <person name="Ivanova N."/>
            <person name="Mikhailova N."/>
            <person name="Sims D."/>
            <person name="Meinche L."/>
            <person name="Brettin T."/>
            <person name="Detter J.C."/>
            <person name="Han C."/>
            <person name="Larimer F."/>
            <person name="Land M."/>
            <person name="Hauser L."/>
            <person name="Markowitz V."/>
            <person name="Cheng J.-F."/>
            <person name="Hugenholtz P."/>
            <person name="Woyke T."/>
            <person name="Wu D."/>
            <person name="Spring S."/>
            <person name="Klenk H.-P."/>
            <person name="Eisen J.A."/>
        </authorList>
    </citation>
    <scope>NUCLEOTIDE SEQUENCE [LARGE SCALE GENOMIC DNA]</scope>
    <source>
        <strain evidence="2">ATCC 43595 / DSM 2588 / LMG 13176 / NBRC 15968 / NCIMB 11800 / UQM 2034</strain>
    </source>
</reference>
<evidence type="ECO:0000313" key="2">
    <source>
        <dbReference type="Proteomes" id="UP000002215"/>
    </source>
</evidence>
<protein>
    <recommendedName>
        <fullName evidence="3">Glycosyl transferase family 2</fullName>
    </recommendedName>
</protein>
<dbReference type="AlphaFoldDB" id="A0A979G9Q8"/>
<name>A0A979G9Q8_CHIPD</name>
<dbReference type="CDD" id="cd00761">
    <property type="entry name" value="Glyco_tranf_GTA_type"/>
    <property type="match status" value="1"/>
</dbReference>
<dbReference type="RefSeq" id="WP_012793461.1">
    <property type="nucleotide sequence ID" value="NC_013132.1"/>
</dbReference>
<evidence type="ECO:0000313" key="1">
    <source>
        <dbReference type="EMBL" id="ACU63295.1"/>
    </source>
</evidence>
<gene>
    <name evidence="1" type="ordered locus">Cpin_5877</name>
</gene>
<reference evidence="1 2" key="2">
    <citation type="journal article" date="2010" name="Stand. Genomic Sci.">
        <title>Complete genome sequence of Chitinophaga pinensis type strain (UQM 2034).</title>
        <authorList>
            <person name="Glavina Del Rio T."/>
            <person name="Abt B."/>
            <person name="Spring S."/>
            <person name="Lapidus A."/>
            <person name="Nolan M."/>
            <person name="Tice H."/>
            <person name="Copeland A."/>
            <person name="Cheng J.F."/>
            <person name="Chen F."/>
            <person name="Bruce D."/>
            <person name="Goodwin L."/>
            <person name="Pitluck S."/>
            <person name="Ivanova N."/>
            <person name="Mavromatis K."/>
            <person name="Mikhailova N."/>
            <person name="Pati A."/>
            <person name="Chen A."/>
            <person name="Palaniappan K."/>
            <person name="Land M."/>
            <person name="Hauser L."/>
            <person name="Chang Y.J."/>
            <person name="Jeffries C.D."/>
            <person name="Chain P."/>
            <person name="Saunders E."/>
            <person name="Detter J.C."/>
            <person name="Brettin T."/>
            <person name="Rohde M."/>
            <person name="Goker M."/>
            <person name="Bristow J."/>
            <person name="Eisen J.A."/>
            <person name="Markowitz V."/>
            <person name="Hugenholtz P."/>
            <person name="Kyrpides N.C."/>
            <person name="Klenk H.P."/>
            <person name="Lucas S."/>
        </authorList>
    </citation>
    <scope>NUCLEOTIDE SEQUENCE [LARGE SCALE GENOMIC DNA]</scope>
    <source>
        <strain evidence="2">ATCC 43595 / DSM 2588 / LMG 13176 / NBRC 15968 / NCIMB 11800 / UQM 2034</strain>
    </source>
</reference>
<dbReference type="SUPFAM" id="SSF53448">
    <property type="entry name" value="Nucleotide-diphospho-sugar transferases"/>
    <property type="match status" value="1"/>
</dbReference>
<proteinExistence type="predicted"/>
<dbReference type="InterPro" id="IPR029044">
    <property type="entry name" value="Nucleotide-diphossugar_trans"/>
</dbReference>
<dbReference type="Proteomes" id="UP000002215">
    <property type="component" value="Chromosome"/>
</dbReference>
<organism evidence="1 2">
    <name type="scientific">Chitinophaga pinensis (strain ATCC 43595 / DSM 2588 / LMG 13176 / NBRC 15968 / NCIMB 11800 / UQM 2034)</name>
    <dbReference type="NCBI Taxonomy" id="485918"/>
    <lineage>
        <taxon>Bacteria</taxon>
        <taxon>Pseudomonadati</taxon>
        <taxon>Bacteroidota</taxon>
        <taxon>Chitinophagia</taxon>
        <taxon>Chitinophagales</taxon>
        <taxon>Chitinophagaceae</taxon>
        <taxon>Chitinophaga</taxon>
    </lineage>
</organism>
<dbReference type="Gene3D" id="3.90.550.10">
    <property type="entry name" value="Spore Coat Polysaccharide Biosynthesis Protein SpsA, Chain A"/>
    <property type="match status" value="1"/>
</dbReference>
<accession>A0A979G9Q8</accession>
<dbReference type="EMBL" id="CP001699">
    <property type="protein sequence ID" value="ACU63295.1"/>
    <property type="molecule type" value="Genomic_DNA"/>
</dbReference>
<evidence type="ECO:0008006" key="3">
    <source>
        <dbReference type="Google" id="ProtNLM"/>
    </source>
</evidence>
<sequence>MTMISKERKTVSFFTICYEGDWERILKENRLERIIRQCNYDFFERGLIINNVKDRLTVERYAKEAVQKGIIDVYYFSEDYSEEILKKFSITRNSFRLDFYDGYYYSIGPLTAVFLAKGKYLVYLTGDCLIEPHSVPWIDESVERMENDRNIFVASARGVDTNIECTWYTSREDDEFFYTHGFSDQCFMVETQRLHADIYNHYHYYTERYPVYGGRLFEKRVNSYMCVKQLDRIVRKGAFYSHEKLLNAGLEEVQTKPTLSKKLKRMAGNSSRKLRKAINKRIFGHTTKVDGKVKKWHI</sequence>
<dbReference type="OrthoDB" id="628799at2"/>
<dbReference type="KEGG" id="cpi:Cpin_5877"/>